<sequence>MITDRHGQQLAGMSGGPWRREPGTSAWGSTAVGRPSAPMAAAHPDPRTTATSC</sequence>
<dbReference type="AlphaFoldDB" id="A0A1V3WLH2"/>
<reference evidence="2 3" key="1">
    <citation type="submission" date="2017-02" db="EMBL/GenBank/DDBJ databases">
        <title>Complete genome sequences of Mycobacterium kansasii strains isolated from rhesus macaques.</title>
        <authorList>
            <person name="Panda A."/>
            <person name="Nagaraj S."/>
            <person name="Zhao X."/>
            <person name="Tettelin H."/>
            <person name="Detolla L.J."/>
        </authorList>
    </citation>
    <scope>NUCLEOTIDE SEQUENCE [LARGE SCALE GENOMIC DNA]</scope>
    <source>
        <strain evidence="2 3">11-3813</strain>
    </source>
</reference>
<gene>
    <name evidence="2" type="ORF">BZL30_7542</name>
</gene>
<evidence type="ECO:0000313" key="2">
    <source>
        <dbReference type="EMBL" id="OOK67266.1"/>
    </source>
</evidence>
<proteinExistence type="predicted"/>
<feature type="region of interest" description="Disordered" evidence="1">
    <location>
        <begin position="1"/>
        <end position="53"/>
    </location>
</feature>
<organism evidence="2 3">
    <name type="scientific">Mycobacterium kansasii</name>
    <dbReference type="NCBI Taxonomy" id="1768"/>
    <lineage>
        <taxon>Bacteria</taxon>
        <taxon>Bacillati</taxon>
        <taxon>Actinomycetota</taxon>
        <taxon>Actinomycetes</taxon>
        <taxon>Mycobacteriales</taxon>
        <taxon>Mycobacteriaceae</taxon>
        <taxon>Mycobacterium</taxon>
    </lineage>
</organism>
<evidence type="ECO:0000256" key="1">
    <source>
        <dbReference type="SAM" id="MobiDB-lite"/>
    </source>
</evidence>
<dbReference type="EMBL" id="MVBM01000008">
    <property type="protein sequence ID" value="OOK67266.1"/>
    <property type="molecule type" value="Genomic_DNA"/>
</dbReference>
<protein>
    <submittedName>
        <fullName evidence="2">Uncharacterized protein</fullName>
    </submittedName>
</protein>
<name>A0A1V3WLH2_MYCKA</name>
<accession>A0A1V3WLH2</accession>
<comment type="caution">
    <text evidence="2">The sequence shown here is derived from an EMBL/GenBank/DDBJ whole genome shotgun (WGS) entry which is preliminary data.</text>
</comment>
<evidence type="ECO:0000313" key="3">
    <source>
        <dbReference type="Proteomes" id="UP000189229"/>
    </source>
</evidence>
<dbReference type="Proteomes" id="UP000189229">
    <property type="component" value="Unassembled WGS sequence"/>
</dbReference>